<dbReference type="Pfam" id="PF13877">
    <property type="entry name" value="RPAP3_C"/>
    <property type="match status" value="1"/>
</dbReference>
<evidence type="ECO:0000256" key="5">
    <source>
        <dbReference type="PROSITE-ProRule" id="PRU00339"/>
    </source>
</evidence>
<dbReference type="SMART" id="SM00028">
    <property type="entry name" value="TPR"/>
    <property type="match status" value="3"/>
</dbReference>
<dbReference type="Pfam" id="PF13414">
    <property type="entry name" value="TPR_11"/>
    <property type="match status" value="1"/>
</dbReference>
<accession>A0A0B7BCX9</accession>
<feature type="repeat" description="TPR" evidence="5">
    <location>
        <begin position="3"/>
        <end position="36"/>
    </location>
</feature>
<feature type="compositionally biased region" description="Polar residues" evidence="7">
    <location>
        <begin position="172"/>
        <end position="186"/>
    </location>
</feature>
<dbReference type="InterPro" id="IPR019734">
    <property type="entry name" value="TPR_rpt"/>
</dbReference>
<dbReference type="AlphaFoldDB" id="A0A0B7BCX9"/>
<evidence type="ECO:0000256" key="7">
    <source>
        <dbReference type="SAM" id="MobiDB-lite"/>
    </source>
</evidence>
<keyword evidence="2" id="KW-0963">Cytoplasm</keyword>
<feature type="region of interest" description="Disordered" evidence="7">
    <location>
        <begin position="145"/>
        <end position="211"/>
    </location>
</feature>
<evidence type="ECO:0000256" key="2">
    <source>
        <dbReference type="ARBA" id="ARBA00022490"/>
    </source>
</evidence>
<feature type="coiled-coil region" evidence="6">
    <location>
        <begin position="104"/>
        <end position="139"/>
    </location>
</feature>
<dbReference type="GO" id="GO:0005829">
    <property type="term" value="C:cytosol"/>
    <property type="evidence" value="ECO:0007669"/>
    <property type="project" value="TreeGrafter"/>
</dbReference>
<feature type="domain" description="RNA-polymerase II-associated protein 3-like C-terminal" evidence="8">
    <location>
        <begin position="216"/>
        <end position="307"/>
    </location>
</feature>
<keyword evidence="4 5" id="KW-0802">TPR repeat</keyword>
<proteinExistence type="predicted"/>
<evidence type="ECO:0000256" key="4">
    <source>
        <dbReference type="ARBA" id="ARBA00022803"/>
    </source>
</evidence>
<dbReference type="InterPro" id="IPR011990">
    <property type="entry name" value="TPR-like_helical_dom_sf"/>
</dbReference>
<feature type="compositionally biased region" description="Basic and acidic residues" evidence="7">
    <location>
        <begin position="153"/>
        <end position="164"/>
    </location>
</feature>
<dbReference type="GO" id="GO:0031072">
    <property type="term" value="F:heat shock protein binding"/>
    <property type="evidence" value="ECO:0007669"/>
    <property type="project" value="TreeGrafter"/>
</dbReference>
<dbReference type="InterPro" id="IPR025986">
    <property type="entry name" value="RPAP3-like_C"/>
</dbReference>
<comment type="subcellular location">
    <subcellularLocation>
        <location evidence="1">Cytoplasm</location>
    </subcellularLocation>
</comment>
<sequence>QEFEDLKAKGNQYVQKGQYQEAARCYSTCIALFPNQVACYTNRALCYLKLNKTSDAETDCDKALSLQADNPKALYRRALARKMCHKYKLSLQDLIELLKLEPKNTAAQKEMDAVKQLYKEELEKLKKKATAEQESKVRKRMKIEEVDDEDEDEKPRSKISEKLKGQNKSRSGKQPQQSPGSRSKTNNADKKQSRAQKTPVQGQPVAPPVAPRLMKTTPYEFCQAWNSLKSCQGIQPYADILRQISPADLPSVISNKLDGQMLQVIMRCVYEEMVLKGDVDLGYQFLDRLCQVPRFSTVSMFMTSKEKKEVSSVLDILSKTISTAYTSADIVRLKKEYSVK</sequence>
<name>A0A0B7BCX9_9EUPU</name>
<gene>
    <name evidence="9" type="primary">ORF173885</name>
</gene>
<reference evidence="9" key="1">
    <citation type="submission" date="2014-12" db="EMBL/GenBank/DDBJ databases">
        <title>Insight into the proteome of Arion vulgaris.</title>
        <authorList>
            <person name="Aradska J."/>
            <person name="Bulat T."/>
            <person name="Smidak R."/>
            <person name="Sarate P."/>
            <person name="Gangsoo J."/>
            <person name="Sialana F."/>
            <person name="Bilban M."/>
            <person name="Lubec G."/>
        </authorList>
    </citation>
    <scope>NUCLEOTIDE SEQUENCE</scope>
    <source>
        <tissue evidence="9">Skin</tissue>
    </source>
</reference>
<dbReference type="InterPro" id="IPR051982">
    <property type="entry name" value="CiliaryAsmbly_MitoImport"/>
</dbReference>
<evidence type="ECO:0000256" key="3">
    <source>
        <dbReference type="ARBA" id="ARBA00022737"/>
    </source>
</evidence>
<dbReference type="GO" id="GO:0005739">
    <property type="term" value="C:mitochondrion"/>
    <property type="evidence" value="ECO:0007669"/>
    <property type="project" value="TreeGrafter"/>
</dbReference>
<evidence type="ECO:0000256" key="6">
    <source>
        <dbReference type="SAM" id="Coils"/>
    </source>
</evidence>
<feature type="non-terminal residue" evidence="9">
    <location>
        <position position="1"/>
    </location>
</feature>
<dbReference type="GO" id="GO:0006626">
    <property type="term" value="P:protein targeting to mitochondrion"/>
    <property type="evidence" value="ECO:0007669"/>
    <property type="project" value="TreeGrafter"/>
</dbReference>
<evidence type="ECO:0000256" key="1">
    <source>
        <dbReference type="ARBA" id="ARBA00004496"/>
    </source>
</evidence>
<keyword evidence="6" id="KW-0175">Coiled coil</keyword>
<dbReference type="PANTHER" id="PTHR45984">
    <property type="entry name" value="RNA (RNA) POLYMERASE II ASSOCIATED PROTEIN HOMOLOG"/>
    <property type="match status" value="1"/>
</dbReference>
<dbReference type="PROSITE" id="PS50005">
    <property type="entry name" value="TPR"/>
    <property type="match status" value="1"/>
</dbReference>
<dbReference type="SUPFAM" id="SSF48452">
    <property type="entry name" value="TPR-like"/>
    <property type="match status" value="1"/>
</dbReference>
<keyword evidence="3" id="KW-0677">Repeat</keyword>
<dbReference type="EMBL" id="HACG01043105">
    <property type="protein sequence ID" value="CEK89970.1"/>
    <property type="molecule type" value="Transcribed_RNA"/>
</dbReference>
<dbReference type="Gene3D" id="1.25.40.10">
    <property type="entry name" value="Tetratricopeptide repeat domain"/>
    <property type="match status" value="1"/>
</dbReference>
<evidence type="ECO:0000313" key="9">
    <source>
        <dbReference type="EMBL" id="CEK89970.1"/>
    </source>
</evidence>
<organism evidence="9">
    <name type="scientific">Arion vulgaris</name>
    <dbReference type="NCBI Taxonomy" id="1028688"/>
    <lineage>
        <taxon>Eukaryota</taxon>
        <taxon>Metazoa</taxon>
        <taxon>Spiralia</taxon>
        <taxon>Lophotrochozoa</taxon>
        <taxon>Mollusca</taxon>
        <taxon>Gastropoda</taxon>
        <taxon>Heterobranchia</taxon>
        <taxon>Euthyneura</taxon>
        <taxon>Panpulmonata</taxon>
        <taxon>Eupulmonata</taxon>
        <taxon>Stylommatophora</taxon>
        <taxon>Helicina</taxon>
        <taxon>Arionoidea</taxon>
        <taxon>Arionidae</taxon>
        <taxon>Arion</taxon>
    </lineage>
</organism>
<dbReference type="PANTHER" id="PTHR45984:SF1">
    <property type="entry name" value="SPAG1 AXONEMAL DYNEIN ASSEMBLY FACTOR"/>
    <property type="match status" value="1"/>
</dbReference>
<evidence type="ECO:0000259" key="8">
    <source>
        <dbReference type="Pfam" id="PF13877"/>
    </source>
</evidence>
<protein>
    <recommendedName>
        <fullName evidence="8">RNA-polymerase II-associated protein 3-like C-terminal domain-containing protein</fullName>
    </recommendedName>
</protein>